<keyword evidence="1" id="KW-0479">Metal-binding</keyword>
<dbReference type="InterPro" id="IPR025836">
    <property type="entry name" value="Zn_knuckle_CX2CX4HX4C"/>
</dbReference>
<dbReference type="EMBL" id="JACGWN010000002">
    <property type="protein sequence ID" value="KAL0458051.1"/>
    <property type="molecule type" value="Genomic_DNA"/>
</dbReference>
<dbReference type="SMART" id="SM00343">
    <property type="entry name" value="ZnF_C2HC"/>
    <property type="match status" value="1"/>
</dbReference>
<evidence type="ECO:0000256" key="1">
    <source>
        <dbReference type="PROSITE-ProRule" id="PRU00047"/>
    </source>
</evidence>
<reference evidence="3" key="2">
    <citation type="journal article" date="2024" name="Plant">
        <title>Genomic evolution and insights into agronomic trait innovations of Sesamum species.</title>
        <authorList>
            <person name="Miao H."/>
            <person name="Wang L."/>
            <person name="Qu L."/>
            <person name="Liu H."/>
            <person name="Sun Y."/>
            <person name="Le M."/>
            <person name="Wang Q."/>
            <person name="Wei S."/>
            <person name="Zheng Y."/>
            <person name="Lin W."/>
            <person name="Duan Y."/>
            <person name="Cao H."/>
            <person name="Xiong S."/>
            <person name="Wang X."/>
            <person name="Wei L."/>
            <person name="Li C."/>
            <person name="Ma Q."/>
            <person name="Ju M."/>
            <person name="Zhao R."/>
            <person name="Li G."/>
            <person name="Mu C."/>
            <person name="Tian Q."/>
            <person name="Mei H."/>
            <person name="Zhang T."/>
            <person name="Gao T."/>
            <person name="Zhang H."/>
        </authorList>
    </citation>
    <scope>NUCLEOTIDE SEQUENCE</scope>
    <source>
        <strain evidence="3">KEN1</strain>
    </source>
</reference>
<accession>A0AAW2Y019</accession>
<dbReference type="InterPro" id="IPR036875">
    <property type="entry name" value="Znf_CCHC_sf"/>
</dbReference>
<dbReference type="AlphaFoldDB" id="A0AAW2Y019"/>
<dbReference type="PROSITE" id="PS50158">
    <property type="entry name" value="ZF_CCHC"/>
    <property type="match status" value="1"/>
</dbReference>
<evidence type="ECO:0000313" key="3">
    <source>
        <dbReference type="EMBL" id="KAL0458051.1"/>
    </source>
</evidence>
<gene>
    <name evidence="3" type="ORF">Slati_0432300</name>
</gene>
<feature type="domain" description="CCHC-type" evidence="2">
    <location>
        <begin position="101"/>
        <end position="114"/>
    </location>
</feature>
<dbReference type="GO" id="GO:0003676">
    <property type="term" value="F:nucleic acid binding"/>
    <property type="evidence" value="ECO:0007669"/>
    <property type="project" value="InterPro"/>
</dbReference>
<comment type="caution">
    <text evidence="3">The sequence shown here is derived from an EMBL/GenBank/DDBJ whole genome shotgun (WGS) entry which is preliminary data.</text>
</comment>
<dbReference type="InterPro" id="IPR001878">
    <property type="entry name" value="Znf_CCHC"/>
</dbReference>
<dbReference type="GO" id="GO:0008270">
    <property type="term" value="F:zinc ion binding"/>
    <property type="evidence" value="ECO:0007669"/>
    <property type="project" value="UniProtKB-KW"/>
</dbReference>
<name>A0AAW2Y019_9LAMI</name>
<keyword evidence="1" id="KW-0862">Zinc</keyword>
<evidence type="ECO:0000259" key="2">
    <source>
        <dbReference type="PROSITE" id="PS50158"/>
    </source>
</evidence>
<dbReference type="InterPro" id="IPR040256">
    <property type="entry name" value="At4g02000-like"/>
</dbReference>
<organism evidence="3">
    <name type="scientific">Sesamum latifolium</name>
    <dbReference type="NCBI Taxonomy" id="2727402"/>
    <lineage>
        <taxon>Eukaryota</taxon>
        <taxon>Viridiplantae</taxon>
        <taxon>Streptophyta</taxon>
        <taxon>Embryophyta</taxon>
        <taxon>Tracheophyta</taxon>
        <taxon>Spermatophyta</taxon>
        <taxon>Magnoliopsida</taxon>
        <taxon>eudicotyledons</taxon>
        <taxon>Gunneridae</taxon>
        <taxon>Pentapetalae</taxon>
        <taxon>asterids</taxon>
        <taxon>lamiids</taxon>
        <taxon>Lamiales</taxon>
        <taxon>Pedaliaceae</taxon>
        <taxon>Sesamum</taxon>
    </lineage>
</organism>
<keyword evidence="1" id="KW-0863">Zinc-finger</keyword>
<dbReference type="PANTHER" id="PTHR31286:SF167">
    <property type="entry name" value="OS09G0268800 PROTEIN"/>
    <property type="match status" value="1"/>
</dbReference>
<dbReference type="SUPFAM" id="SSF57756">
    <property type="entry name" value="Retrovirus zinc finger-like domains"/>
    <property type="match status" value="1"/>
</dbReference>
<dbReference type="PANTHER" id="PTHR31286">
    <property type="entry name" value="GLYCINE-RICH CELL WALL STRUCTURAL PROTEIN 1.8-LIKE"/>
    <property type="match status" value="1"/>
</dbReference>
<reference evidence="3" key="1">
    <citation type="submission" date="2020-06" db="EMBL/GenBank/DDBJ databases">
        <authorList>
            <person name="Li T."/>
            <person name="Hu X."/>
            <person name="Zhang T."/>
            <person name="Song X."/>
            <person name="Zhang H."/>
            <person name="Dai N."/>
            <person name="Sheng W."/>
            <person name="Hou X."/>
            <person name="Wei L."/>
        </authorList>
    </citation>
    <scope>NUCLEOTIDE SEQUENCE</scope>
    <source>
        <strain evidence="3">KEN1</strain>
        <tissue evidence="3">Leaf</tissue>
    </source>
</reference>
<dbReference type="Pfam" id="PF14392">
    <property type="entry name" value="zf-CCHC_4"/>
    <property type="match status" value="1"/>
</dbReference>
<proteinExistence type="predicted"/>
<protein>
    <recommendedName>
        <fullName evidence="2">CCHC-type domain-containing protein</fullName>
    </recommendedName>
</protein>
<sequence>MIILNEVTENDNPTTVELNWCSLYVHIHGLPIRLMTREIAEVIENMLGRFLDSDHVQGFGASVRVRVSLDIRRPLQREMRLRIAGNQFMVTLTYERLPNFCYRCGALGHIVRDCLQGLDDTTPMKETELPYGPWLR</sequence>